<protein>
    <submittedName>
        <fullName evidence="2">Uncharacterized protein</fullName>
    </submittedName>
</protein>
<dbReference type="EnsemblPlants" id="OMERI01G28400.1">
    <property type="protein sequence ID" value="OMERI01G28400.1"/>
    <property type="gene ID" value="OMERI01G28400"/>
</dbReference>
<feature type="compositionally biased region" description="Basic and acidic residues" evidence="1">
    <location>
        <begin position="412"/>
        <end position="421"/>
    </location>
</feature>
<keyword evidence="3" id="KW-1185">Reference proteome</keyword>
<dbReference type="eggNOG" id="ENOG502RX9Q">
    <property type="taxonomic scope" value="Eukaryota"/>
</dbReference>
<dbReference type="HOGENOM" id="CLU_011949_0_0_1"/>
<feature type="compositionally biased region" description="Polar residues" evidence="1">
    <location>
        <begin position="302"/>
        <end position="319"/>
    </location>
</feature>
<reference evidence="2" key="2">
    <citation type="submission" date="2018-05" db="EMBL/GenBank/DDBJ databases">
        <title>OmerRS3 (Oryza meridionalis Reference Sequence Version 3).</title>
        <authorList>
            <person name="Zhang J."/>
            <person name="Kudrna D."/>
            <person name="Lee S."/>
            <person name="Talag J."/>
            <person name="Welchert J."/>
            <person name="Wing R.A."/>
        </authorList>
    </citation>
    <scope>NUCLEOTIDE SEQUENCE [LARGE SCALE GENOMIC DNA]</scope>
    <source>
        <strain evidence="2">cv. OR44</strain>
    </source>
</reference>
<feature type="compositionally biased region" description="Polar residues" evidence="1">
    <location>
        <begin position="391"/>
        <end position="402"/>
    </location>
</feature>
<feature type="region of interest" description="Disordered" evidence="1">
    <location>
        <begin position="222"/>
        <end position="319"/>
    </location>
</feature>
<sequence>MCNPGGGITKLPSPFLCIVGLCRQFARRRRRRCRRRLRLRRLRLRLRRPRASRAPSFVLLLPRFRRILPKLVGTMDESRKRAASTANAKSSSLGEDFGNDFLSSWKLPKSGNDTIDFDVESVPKNSKKFSFDNLDDFGLDGAFDKLSSFKMGMSDLDFSGPLKKKVKPNNSNGNDLSEGIKGTEKDNFSFSFDFNELGKFNLDANLGIEENCMSKFVEKVNPVSSEGDKDPRKGLSVKGSDVLGGNISKEQKQTHDACTLRPTHLRSFSPARMDQNKVDLLSTDTHEEKSNETHPSRAAVNKPSQNLPCSSTPGEDPTHVTTTAVAENCREAPLVELSKVHISRGNNDSGQSVSSQFMNTSTTCPSISRKLTAQSDSQNDQNEIVGESACLNAQSPDNQRFRGTSMKLLKKTSCETKKAEKGTSGPKSLSSSMQRDMRNVKPASLNEAGSFSLPPQSSIVKASRPPQLTSETTLNQLSSANNMVKKMNTHSTELKRESTQANARSERPKIASSKTFCKPALHELLTTSMNAKDHKNSKLSTAECSIFTVFYPLDPSTALMVNKLPFPRLESPSTGNVSTLNAPSSPAHSNGHKTVASRSLLGSTNVFDAGKGTPKADNRPLSQLKAAKITKAGTISSKSDLLLEKDMMETSGTKGSPVTTSNNPKSYGEGKYVLPSPSMMQKIPKESASDPKAPAMLKHIMKSPVIPGSGTPKARMDNAIASAISCEMGEISELELPALLENDVNVQKAEACRKELEDKFASNLRSKKVLFEDISAIDAHLDVPCMHPLSLYQTTLFSCLRWKSINVRLKWSDCASPRKNTGTVNAICYSPVILGSMRNSYSGIWDDSTGPRAEKKKHGSRGACAHTLVRNCVDIARSVVNCVLVDRTTRVTLVVDPWCSIVCPGQNAIEEVLLHTVLCHGQKLLSNGFNGFVLSVVDDVPVDSKTPVLASSIYRMDLPAQSSKILIECKVLGRAEEADRMMDLAEKMKIVAANTGSNRLGIG</sequence>
<feature type="compositionally biased region" description="Polar residues" evidence="1">
    <location>
        <begin position="571"/>
        <end position="588"/>
    </location>
</feature>
<feature type="region of interest" description="Disordered" evidence="1">
    <location>
        <begin position="388"/>
        <end position="467"/>
    </location>
</feature>
<accession>A0A0E0C7V7</accession>
<feature type="compositionally biased region" description="Polar residues" evidence="1">
    <location>
        <begin position="447"/>
        <end position="467"/>
    </location>
</feature>
<proteinExistence type="predicted"/>
<feature type="region of interest" description="Disordered" evidence="1">
    <location>
        <begin position="343"/>
        <end position="363"/>
    </location>
</feature>
<feature type="region of interest" description="Disordered" evidence="1">
    <location>
        <begin position="571"/>
        <end position="593"/>
    </location>
</feature>
<dbReference type="Gramene" id="OMERI01G28400.1">
    <property type="protein sequence ID" value="OMERI01G28400.1"/>
    <property type="gene ID" value="OMERI01G28400"/>
</dbReference>
<evidence type="ECO:0000256" key="1">
    <source>
        <dbReference type="SAM" id="MobiDB-lite"/>
    </source>
</evidence>
<feature type="compositionally biased region" description="Polar residues" evidence="1">
    <location>
        <begin position="425"/>
        <end position="434"/>
    </location>
</feature>
<dbReference type="PANTHER" id="PTHR36380:SF1">
    <property type="entry name" value="OS01G0755100 PROTEIN"/>
    <property type="match status" value="1"/>
</dbReference>
<feature type="compositionally biased region" description="Polar residues" evidence="1">
    <location>
        <begin position="344"/>
        <end position="363"/>
    </location>
</feature>
<evidence type="ECO:0000313" key="3">
    <source>
        <dbReference type="Proteomes" id="UP000008021"/>
    </source>
</evidence>
<dbReference type="InterPro" id="IPR038777">
    <property type="entry name" value="At4g18490-like"/>
</dbReference>
<dbReference type="PANTHER" id="PTHR36380">
    <property type="entry name" value="BNAA03G58330D PROTEIN"/>
    <property type="match status" value="1"/>
</dbReference>
<dbReference type="Proteomes" id="UP000008021">
    <property type="component" value="Chromosome 1"/>
</dbReference>
<organism evidence="2">
    <name type="scientific">Oryza meridionalis</name>
    <dbReference type="NCBI Taxonomy" id="40149"/>
    <lineage>
        <taxon>Eukaryota</taxon>
        <taxon>Viridiplantae</taxon>
        <taxon>Streptophyta</taxon>
        <taxon>Embryophyta</taxon>
        <taxon>Tracheophyta</taxon>
        <taxon>Spermatophyta</taxon>
        <taxon>Magnoliopsida</taxon>
        <taxon>Liliopsida</taxon>
        <taxon>Poales</taxon>
        <taxon>Poaceae</taxon>
        <taxon>BOP clade</taxon>
        <taxon>Oryzoideae</taxon>
        <taxon>Oryzeae</taxon>
        <taxon>Oryzinae</taxon>
        <taxon>Oryza</taxon>
    </lineage>
</organism>
<name>A0A0E0C7V7_9ORYZ</name>
<reference evidence="2" key="1">
    <citation type="submission" date="2015-04" db="UniProtKB">
        <authorList>
            <consortium name="EnsemblPlants"/>
        </authorList>
    </citation>
    <scope>IDENTIFICATION</scope>
</reference>
<evidence type="ECO:0000313" key="2">
    <source>
        <dbReference type="EnsemblPlants" id="OMERI01G28400.1"/>
    </source>
</evidence>
<feature type="compositionally biased region" description="Basic and acidic residues" evidence="1">
    <location>
        <begin position="284"/>
        <end position="295"/>
    </location>
</feature>
<feature type="compositionally biased region" description="Basic and acidic residues" evidence="1">
    <location>
        <begin position="492"/>
        <end position="509"/>
    </location>
</feature>
<dbReference type="AlphaFoldDB" id="A0A0E0C7V7"/>
<feature type="region of interest" description="Disordered" evidence="1">
    <location>
        <begin position="491"/>
        <end position="511"/>
    </location>
</feature>